<evidence type="ECO:0000259" key="1">
    <source>
        <dbReference type="Pfam" id="PF01370"/>
    </source>
</evidence>
<evidence type="ECO:0000313" key="3">
    <source>
        <dbReference type="Proteomes" id="UP000265663"/>
    </source>
</evidence>
<dbReference type="EMBL" id="KE747844">
    <property type="protein sequence ID" value="RMZ74560.1"/>
    <property type="molecule type" value="Genomic_DNA"/>
</dbReference>
<dbReference type="Gene3D" id="3.40.50.720">
    <property type="entry name" value="NAD(P)-binding Rossmann-like Domain"/>
    <property type="match status" value="1"/>
</dbReference>
<dbReference type="OrthoDB" id="10000533at2759"/>
<dbReference type="GO" id="GO:0004029">
    <property type="term" value="F:aldehyde dehydrogenase (NAD+) activity"/>
    <property type="evidence" value="ECO:0007669"/>
    <property type="project" value="TreeGrafter"/>
</dbReference>
<dbReference type="PANTHER" id="PTHR48079:SF6">
    <property type="entry name" value="NAD(P)-BINDING DOMAIN-CONTAINING PROTEIN-RELATED"/>
    <property type="match status" value="1"/>
</dbReference>
<gene>
    <name evidence="2" type="ORF">GMOD_00003612</name>
</gene>
<dbReference type="Pfam" id="PF01370">
    <property type="entry name" value="Epimerase"/>
    <property type="match status" value="1"/>
</dbReference>
<sequence>MPNVLIIGGSGYLGTAIAQELLRSGSYAVWGTARSAAKAAILRANEVTPVETVDLADPQTLTQAIETYHIDAVIDASSAYEQASDVLEAVISAALARSDALAHDETVGPKLGFIYTSGVWVHGSPSRRVSDMTPPGTSISPGQAATAVAWRPAYEQAILAARDVLDVAIIRPATIYGRGSWVFSTWWGPLLAAAQSGSSARRGAKSREPIQIPADKGARTGVVHVDDLAVAYRSALGLLHGQLGSWPVFDIGTENLSLVEILEAAKAALGVKAELVYGGTFGNPFLEALSLVANTDFSRAKVALGWAPKKVEFVSLIAMYVDAWRATEEMKPKA</sequence>
<dbReference type="GO" id="GO:0005737">
    <property type="term" value="C:cytoplasm"/>
    <property type="evidence" value="ECO:0007669"/>
    <property type="project" value="TreeGrafter"/>
</dbReference>
<accession>A0A3M7MJA3</accession>
<organism evidence="2 3">
    <name type="scientific">Pyrenophora seminiperda CCB06</name>
    <dbReference type="NCBI Taxonomy" id="1302712"/>
    <lineage>
        <taxon>Eukaryota</taxon>
        <taxon>Fungi</taxon>
        <taxon>Dikarya</taxon>
        <taxon>Ascomycota</taxon>
        <taxon>Pezizomycotina</taxon>
        <taxon>Dothideomycetes</taxon>
        <taxon>Pleosporomycetidae</taxon>
        <taxon>Pleosporales</taxon>
        <taxon>Pleosporineae</taxon>
        <taxon>Pleosporaceae</taxon>
        <taxon>Pyrenophora</taxon>
    </lineage>
</organism>
<protein>
    <recommendedName>
        <fullName evidence="1">NAD-dependent epimerase/dehydratase domain-containing protein</fullName>
    </recommendedName>
</protein>
<dbReference type="PANTHER" id="PTHR48079">
    <property type="entry name" value="PROTEIN YEEZ"/>
    <property type="match status" value="1"/>
</dbReference>
<dbReference type="InterPro" id="IPR036291">
    <property type="entry name" value="NAD(P)-bd_dom_sf"/>
</dbReference>
<keyword evidence="3" id="KW-1185">Reference proteome</keyword>
<dbReference type="AlphaFoldDB" id="A0A3M7MJA3"/>
<feature type="domain" description="NAD-dependent epimerase/dehydratase" evidence="1">
    <location>
        <begin position="4"/>
        <end position="236"/>
    </location>
</feature>
<dbReference type="InterPro" id="IPR051783">
    <property type="entry name" value="NAD(P)-dependent_oxidoreduct"/>
</dbReference>
<proteinExistence type="predicted"/>
<dbReference type="SUPFAM" id="SSF51735">
    <property type="entry name" value="NAD(P)-binding Rossmann-fold domains"/>
    <property type="match status" value="1"/>
</dbReference>
<name>A0A3M7MJA3_9PLEO</name>
<evidence type="ECO:0000313" key="2">
    <source>
        <dbReference type="EMBL" id="RMZ74560.1"/>
    </source>
</evidence>
<reference evidence="2 3" key="1">
    <citation type="journal article" date="2014" name="PLoS ONE">
        <title>De novo Genome Assembly of the Fungal Plant Pathogen Pyrenophora semeniperda.</title>
        <authorList>
            <person name="Soliai M.M."/>
            <person name="Meyer S.E."/>
            <person name="Udall J.A."/>
            <person name="Elzinga D.E."/>
            <person name="Hermansen R.A."/>
            <person name="Bodily P.M."/>
            <person name="Hart A.A."/>
            <person name="Coleman C.E."/>
        </authorList>
    </citation>
    <scope>NUCLEOTIDE SEQUENCE [LARGE SCALE GENOMIC DNA]</scope>
    <source>
        <strain evidence="2 3">CCB06</strain>
        <tissue evidence="2">Mycelium</tissue>
    </source>
</reference>
<dbReference type="Proteomes" id="UP000265663">
    <property type="component" value="Unassembled WGS sequence"/>
</dbReference>
<dbReference type="InterPro" id="IPR001509">
    <property type="entry name" value="Epimerase_deHydtase"/>
</dbReference>